<evidence type="ECO:0000256" key="5">
    <source>
        <dbReference type="ARBA" id="ARBA00022840"/>
    </source>
</evidence>
<feature type="transmembrane region" description="Helical" evidence="9">
    <location>
        <begin position="359"/>
        <end position="379"/>
    </location>
</feature>
<comment type="similarity">
    <text evidence="1">Belongs to the ABC transporter superfamily. ABCD family. Peroxisomal fatty acyl CoA transporter (TC 3.A.1.203) subfamily.</text>
</comment>
<keyword evidence="3 9" id="KW-0812">Transmembrane</keyword>
<organism evidence="11 12">
    <name type="scientific">Podospora didyma</name>
    <dbReference type="NCBI Taxonomy" id="330526"/>
    <lineage>
        <taxon>Eukaryota</taxon>
        <taxon>Fungi</taxon>
        <taxon>Dikarya</taxon>
        <taxon>Ascomycota</taxon>
        <taxon>Pezizomycotina</taxon>
        <taxon>Sordariomycetes</taxon>
        <taxon>Sordariomycetidae</taxon>
        <taxon>Sordariales</taxon>
        <taxon>Podosporaceae</taxon>
        <taxon>Podospora</taxon>
    </lineage>
</organism>
<dbReference type="GO" id="GO:0006635">
    <property type="term" value="P:fatty acid beta-oxidation"/>
    <property type="evidence" value="ECO:0007669"/>
    <property type="project" value="TreeGrafter"/>
</dbReference>
<dbReference type="GO" id="GO:0016887">
    <property type="term" value="F:ATP hydrolysis activity"/>
    <property type="evidence" value="ECO:0007669"/>
    <property type="project" value="InterPro"/>
</dbReference>
<keyword evidence="7 9" id="KW-0472">Membrane</keyword>
<dbReference type="GO" id="GO:0015910">
    <property type="term" value="P:long-chain fatty acid import into peroxisome"/>
    <property type="evidence" value="ECO:0007669"/>
    <property type="project" value="TreeGrafter"/>
</dbReference>
<dbReference type="PANTHER" id="PTHR11384:SF69">
    <property type="entry name" value="PEROXISOMAL LONG-CHAIN FATTY ACID IMPORT PROTEIN 1"/>
    <property type="match status" value="1"/>
</dbReference>
<evidence type="ECO:0000313" key="11">
    <source>
        <dbReference type="EMBL" id="KAK3387179.1"/>
    </source>
</evidence>
<dbReference type="Pfam" id="PF00005">
    <property type="entry name" value="ABC_tran"/>
    <property type="match status" value="1"/>
</dbReference>
<keyword evidence="5" id="KW-0067">ATP-binding</keyword>
<dbReference type="GO" id="GO:0042760">
    <property type="term" value="P:very long-chain fatty acid catabolic process"/>
    <property type="evidence" value="ECO:0007669"/>
    <property type="project" value="TreeGrafter"/>
</dbReference>
<reference evidence="11" key="1">
    <citation type="journal article" date="2023" name="Mol. Phylogenet. Evol.">
        <title>Genome-scale phylogeny and comparative genomics of the fungal order Sordariales.</title>
        <authorList>
            <person name="Hensen N."/>
            <person name="Bonometti L."/>
            <person name="Westerberg I."/>
            <person name="Brannstrom I.O."/>
            <person name="Guillou S."/>
            <person name="Cros-Aarteil S."/>
            <person name="Calhoun S."/>
            <person name="Haridas S."/>
            <person name="Kuo A."/>
            <person name="Mondo S."/>
            <person name="Pangilinan J."/>
            <person name="Riley R."/>
            <person name="LaButti K."/>
            <person name="Andreopoulos B."/>
            <person name="Lipzen A."/>
            <person name="Chen C."/>
            <person name="Yan M."/>
            <person name="Daum C."/>
            <person name="Ng V."/>
            <person name="Clum A."/>
            <person name="Steindorff A."/>
            <person name="Ohm R.A."/>
            <person name="Martin F."/>
            <person name="Silar P."/>
            <person name="Natvig D.O."/>
            <person name="Lalanne C."/>
            <person name="Gautier V."/>
            <person name="Ament-Velasquez S.L."/>
            <person name="Kruys A."/>
            <person name="Hutchinson M.I."/>
            <person name="Powell A.J."/>
            <person name="Barry K."/>
            <person name="Miller A.N."/>
            <person name="Grigoriev I.V."/>
            <person name="Debuchy R."/>
            <person name="Gladieux P."/>
            <person name="Hiltunen Thoren M."/>
            <person name="Johannesson H."/>
        </authorList>
    </citation>
    <scope>NUCLEOTIDE SEQUENCE</scope>
    <source>
        <strain evidence="11">CBS 232.78</strain>
    </source>
</reference>
<name>A0AAE0NTF3_9PEZI</name>
<comment type="caution">
    <text evidence="11">The sequence shown here is derived from an EMBL/GenBank/DDBJ whole genome shotgun (WGS) entry which is preliminary data.</text>
</comment>
<dbReference type="PANTHER" id="PTHR11384">
    <property type="entry name" value="ATP-BINDING CASSETTE, SUB-FAMILY D MEMBER"/>
    <property type="match status" value="1"/>
</dbReference>
<evidence type="ECO:0000313" key="12">
    <source>
        <dbReference type="Proteomes" id="UP001285441"/>
    </source>
</evidence>
<dbReference type="GO" id="GO:0007031">
    <property type="term" value="P:peroxisome organization"/>
    <property type="evidence" value="ECO:0007669"/>
    <property type="project" value="TreeGrafter"/>
</dbReference>
<dbReference type="InterPro" id="IPR011527">
    <property type="entry name" value="ABC1_TM_dom"/>
</dbReference>
<gene>
    <name evidence="11" type="ORF">B0H63DRAFT_500624</name>
</gene>
<keyword evidence="4" id="KW-0547">Nucleotide-binding</keyword>
<dbReference type="SMART" id="SM00382">
    <property type="entry name" value="AAA"/>
    <property type="match status" value="1"/>
</dbReference>
<dbReference type="Pfam" id="PF06472">
    <property type="entry name" value="ABC_membrane_2"/>
    <property type="match status" value="1"/>
</dbReference>
<dbReference type="InterPro" id="IPR003439">
    <property type="entry name" value="ABC_transporter-like_ATP-bd"/>
</dbReference>
<dbReference type="GO" id="GO:0140359">
    <property type="term" value="F:ABC-type transporter activity"/>
    <property type="evidence" value="ECO:0007669"/>
    <property type="project" value="InterPro"/>
</dbReference>
<dbReference type="CDD" id="cd03223">
    <property type="entry name" value="ABCD_peroxisomal_ALDP"/>
    <property type="match status" value="1"/>
</dbReference>
<dbReference type="InterPro" id="IPR003593">
    <property type="entry name" value="AAA+_ATPase"/>
</dbReference>
<dbReference type="Gene3D" id="3.40.50.300">
    <property type="entry name" value="P-loop containing nucleotide triphosphate hydrolases"/>
    <property type="match status" value="1"/>
</dbReference>
<evidence type="ECO:0000256" key="4">
    <source>
        <dbReference type="ARBA" id="ARBA00022741"/>
    </source>
</evidence>
<evidence type="ECO:0000256" key="1">
    <source>
        <dbReference type="ARBA" id="ARBA00008575"/>
    </source>
</evidence>
<feature type="coiled-coil region" evidence="8">
    <location>
        <begin position="693"/>
        <end position="720"/>
    </location>
</feature>
<keyword evidence="8" id="KW-0175">Coiled coil</keyword>
<evidence type="ECO:0000256" key="7">
    <source>
        <dbReference type="ARBA" id="ARBA00023136"/>
    </source>
</evidence>
<sequence>MAPAQSKMVMPALLRERTIRGVVSQLTSLYLNNRTRISRAVYITLLVALINRVRNAIAEQKAASVREAVQRAKKVGTTAAVDDDDEAASIKKKKKKVELNREFFCSLLRLLRIVVPGWRSKETRLLISHSIFLVIRTLISLKVAAMDGAIVKALVKGNGREFLKRIVWWMLIAVPATFTNSMLSYHQAELSLRYRTRLTQYIHDKYLSQLTFYGISALDDRIKNADQLIAVDVAKFSNSLAELYSNLAKPLLDMTIYTLSLSKSVGGEGVVFMSLLVQLSANVMRALTPPFGKYVADEARLEGEFRFQHSRLIDHAEEVALYAGHEAEKDTLDKGYFTLIKHVNYILRRRFYHGFMEDFIIKYFWGALGLMLCSVPVFVKIPGQAVMNMGDRTESFVTNRRMLLGASDAFGRVMFSYREIMELAGYTSRVSSLLEVMDDIQSGHFEKKLVSSSGTEDNAAVLKGRGKVVESKDIKFIDVPIISPNGDVLVKALSFSLKQGDHLLVVGPNGCGKSSLFRILGGLWPVYGGTVYKPPFTDIFYIPQRPYLSRGSLRQQIIYPDGLRTMRSKGITDADLLGVLRMLSLEHLVDLYPEGWDAEAEWRDVLSGGLQQRVAMARLFYHRPRYAILDECTSSVTLETEKVMYENAKSLGITLMTVSHRRSLWKYHSRILQFDGQGNFVFTKLDAEKRLQLEDEKEDLEVLLRQVPEIERRIEELTAA</sequence>
<evidence type="ECO:0000256" key="8">
    <source>
        <dbReference type="SAM" id="Coils"/>
    </source>
</evidence>
<dbReference type="SUPFAM" id="SSF90123">
    <property type="entry name" value="ABC transporter transmembrane region"/>
    <property type="match status" value="1"/>
</dbReference>
<dbReference type="Gene3D" id="1.20.1560.10">
    <property type="entry name" value="ABC transporter type 1, transmembrane domain"/>
    <property type="match status" value="1"/>
</dbReference>
<protein>
    <submittedName>
        <fullName evidence="11">ABC transporter transmembrane region 2-domain-containing protein</fullName>
    </submittedName>
</protein>
<feature type="transmembrane region" description="Helical" evidence="9">
    <location>
        <begin position="166"/>
        <end position="185"/>
    </location>
</feature>
<evidence type="ECO:0000259" key="10">
    <source>
        <dbReference type="PROSITE" id="PS50893"/>
    </source>
</evidence>
<dbReference type="SUPFAM" id="SSF52540">
    <property type="entry name" value="P-loop containing nucleoside triphosphate hydrolases"/>
    <property type="match status" value="1"/>
</dbReference>
<keyword evidence="12" id="KW-1185">Reference proteome</keyword>
<dbReference type="InterPro" id="IPR050835">
    <property type="entry name" value="ABC_transporter_sub-D"/>
</dbReference>
<dbReference type="InterPro" id="IPR027417">
    <property type="entry name" value="P-loop_NTPase"/>
</dbReference>
<dbReference type="GO" id="GO:0005778">
    <property type="term" value="C:peroxisomal membrane"/>
    <property type="evidence" value="ECO:0007669"/>
    <property type="project" value="TreeGrafter"/>
</dbReference>
<dbReference type="EMBL" id="JAULSW010000003">
    <property type="protein sequence ID" value="KAK3387179.1"/>
    <property type="molecule type" value="Genomic_DNA"/>
</dbReference>
<dbReference type="GO" id="GO:0005324">
    <property type="term" value="F:long-chain fatty acid transmembrane transporter activity"/>
    <property type="evidence" value="ECO:0007669"/>
    <property type="project" value="TreeGrafter"/>
</dbReference>
<evidence type="ECO:0000256" key="2">
    <source>
        <dbReference type="ARBA" id="ARBA00022448"/>
    </source>
</evidence>
<evidence type="ECO:0000256" key="9">
    <source>
        <dbReference type="SAM" id="Phobius"/>
    </source>
</evidence>
<dbReference type="Proteomes" id="UP001285441">
    <property type="component" value="Unassembled WGS sequence"/>
</dbReference>
<accession>A0AAE0NTF3</accession>
<feature type="transmembrane region" description="Helical" evidence="9">
    <location>
        <begin position="125"/>
        <end position="146"/>
    </location>
</feature>
<keyword evidence="2" id="KW-0813">Transport</keyword>
<dbReference type="PROSITE" id="PS50893">
    <property type="entry name" value="ABC_TRANSPORTER_2"/>
    <property type="match status" value="1"/>
</dbReference>
<evidence type="ECO:0000256" key="6">
    <source>
        <dbReference type="ARBA" id="ARBA00022989"/>
    </source>
</evidence>
<feature type="domain" description="ABC transporter" evidence="10">
    <location>
        <begin position="474"/>
        <end position="702"/>
    </location>
</feature>
<proteinExistence type="inferred from homology"/>
<dbReference type="GO" id="GO:0005524">
    <property type="term" value="F:ATP binding"/>
    <property type="evidence" value="ECO:0007669"/>
    <property type="project" value="UniProtKB-KW"/>
</dbReference>
<evidence type="ECO:0000256" key="3">
    <source>
        <dbReference type="ARBA" id="ARBA00022692"/>
    </source>
</evidence>
<dbReference type="AlphaFoldDB" id="A0AAE0NTF3"/>
<reference evidence="11" key="2">
    <citation type="submission" date="2023-06" db="EMBL/GenBank/DDBJ databases">
        <authorList>
            <consortium name="Lawrence Berkeley National Laboratory"/>
            <person name="Haridas S."/>
            <person name="Hensen N."/>
            <person name="Bonometti L."/>
            <person name="Westerberg I."/>
            <person name="Brannstrom I.O."/>
            <person name="Guillou S."/>
            <person name="Cros-Aarteil S."/>
            <person name="Calhoun S."/>
            <person name="Kuo A."/>
            <person name="Mondo S."/>
            <person name="Pangilinan J."/>
            <person name="Riley R."/>
            <person name="LaButti K."/>
            <person name="Andreopoulos B."/>
            <person name="Lipzen A."/>
            <person name="Chen C."/>
            <person name="Yanf M."/>
            <person name="Daum C."/>
            <person name="Ng V."/>
            <person name="Clum A."/>
            <person name="Steindorff A."/>
            <person name="Ohm R."/>
            <person name="Martin F."/>
            <person name="Silar P."/>
            <person name="Natvig D."/>
            <person name="Lalanne C."/>
            <person name="Gautier V."/>
            <person name="Ament-velasquez S.L."/>
            <person name="Kruys A."/>
            <person name="Hutchinson M.I."/>
            <person name="Powell A.J."/>
            <person name="Barry K."/>
            <person name="Miller A.N."/>
            <person name="Grigoriev I.V."/>
            <person name="Debuchy R."/>
            <person name="Gladieux P."/>
            <person name="Thoren M.H."/>
            <person name="Johannesson H."/>
        </authorList>
    </citation>
    <scope>NUCLEOTIDE SEQUENCE</scope>
    <source>
        <strain evidence="11">CBS 232.78</strain>
    </source>
</reference>
<dbReference type="InterPro" id="IPR036640">
    <property type="entry name" value="ABC1_TM_sf"/>
</dbReference>
<keyword evidence="6 9" id="KW-1133">Transmembrane helix</keyword>